<keyword evidence="3" id="KW-1185">Reference proteome</keyword>
<name>A0A9P6NSD8_9BASI</name>
<dbReference type="Proteomes" id="UP000886653">
    <property type="component" value="Unassembled WGS sequence"/>
</dbReference>
<comment type="caution">
    <text evidence="2">The sequence shown here is derived from an EMBL/GenBank/DDBJ whole genome shotgun (WGS) entry which is preliminary data.</text>
</comment>
<proteinExistence type="predicted"/>
<feature type="region of interest" description="Disordered" evidence="1">
    <location>
        <begin position="1"/>
        <end position="46"/>
    </location>
</feature>
<evidence type="ECO:0000313" key="3">
    <source>
        <dbReference type="Proteomes" id="UP000886653"/>
    </source>
</evidence>
<evidence type="ECO:0000313" key="2">
    <source>
        <dbReference type="EMBL" id="KAG0148696.1"/>
    </source>
</evidence>
<sequence>MVCKDHLALSSRPSNSQSTDPSERPSTKTVDRPTMHCRSIDGANGPIRKTGLATVFADHR</sequence>
<dbReference type="AlphaFoldDB" id="A0A9P6NSD8"/>
<accession>A0A9P6NSD8</accession>
<protein>
    <submittedName>
        <fullName evidence="2">Uncharacterized protein</fullName>
    </submittedName>
</protein>
<dbReference type="EMBL" id="MU167234">
    <property type="protein sequence ID" value="KAG0148696.1"/>
    <property type="molecule type" value="Genomic_DNA"/>
</dbReference>
<gene>
    <name evidence="2" type="ORF">CROQUDRAFT_89968</name>
</gene>
<feature type="compositionally biased region" description="Basic and acidic residues" evidence="1">
    <location>
        <begin position="21"/>
        <end position="34"/>
    </location>
</feature>
<evidence type="ECO:0000256" key="1">
    <source>
        <dbReference type="SAM" id="MobiDB-lite"/>
    </source>
</evidence>
<feature type="compositionally biased region" description="Polar residues" evidence="1">
    <location>
        <begin position="11"/>
        <end position="20"/>
    </location>
</feature>
<organism evidence="2 3">
    <name type="scientific">Cronartium quercuum f. sp. fusiforme G11</name>
    <dbReference type="NCBI Taxonomy" id="708437"/>
    <lineage>
        <taxon>Eukaryota</taxon>
        <taxon>Fungi</taxon>
        <taxon>Dikarya</taxon>
        <taxon>Basidiomycota</taxon>
        <taxon>Pucciniomycotina</taxon>
        <taxon>Pucciniomycetes</taxon>
        <taxon>Pucciniales</taxon>
        <taxon>Coleosporiaceae</taxon>
        <taxon>Cronartium</taxon>
    </lineage>
</organism>
<reference evidence="2" key="1">
    <citation type="submission" date="2013-11" db="EMBL/GenBank/DDBJ databases">
        <title>Genome sequence of the fusiform rust pathogen reveals effectors for host alternation and coevolution with pine.</title>
        <authorList>
            <consortium name="DOE Joint Genome Institute"/>
            <person name="Smith K."/>
            <person name="Pendleton A."/>
            <person name="Kubisiak T."/>
            <person name="Anderson C."/>
            <person name="Salamov A."/>
            <person name="Aerts A."/>
            <person name="Riley R."/>
            <person name="Clum A."/>
            <person name="Lindquist E."/>
            <person name="Ence D."/>
            <person name="Campbell M."/>
            <person name="Kronenberg Z."/>
            <person name="Feau N."/>
            <person name="Dhillon B."/>
            <person name="Hamelin R."/>
            <person name="Burleigh J."/>
            <person name="Smith J."/>
            <person name="Yandell M."/>
            <person name="Nelson C."/>
            <person name="Grigoriev I."/>
            <person name="Davis J."/>
        </authorList>
    </citation>
    <scope>NUCLEOTIDE SEQUENCE</scope>
    <source>
        <strain evidence="2">G11</strain>
    </source>
</reference>